<proteinExistence type="predicted"/>
<dbReference type="RefSeq" id="WP_125025963.1">
    <property type="nucleotide sequence ID" value="NZ_CP034159.1"/>
</dbReference>
<accession>A0A3G8XRA5</accession>
<dbReference type="OrthoDB" id="1258067at2"/>
<evidence type="ECO:0000313" key="1">
    <source>
        <dbReference type="EMBL" id="AZI34327.1"/>
    </source>
</evidence>
<dbReference type="AlphaFoldDB" id="A0A3G8XRA5"/>
<dbReference type="Proteomes" id="UP000270185">
    <property type="component" value="Chromosome"/>
</dbReference>
<protein>
    <submittedName>
        <fullName evidence="1">Uncharacterized protein</fullName>
    </submittedName>
</protein>
<organism evidence="1 2">
    <name type="scientific">Kaistella carnis</name>
    <dbReference type="NCBI Taxonomy" id="1241979"/>
    <lineage>
        <taxon>Bacteria</taxon>
        <taxon>Pseudomonadati</taxon>
        <taxon>Bacteroidota</taxon>
        <taxon>Flavobacteriia</taxon>
        <taxon>Flavobacteriales</taxon>
        <taxon>Weeksellaceae</taxon>
        <taxon>Chryseobacterium group</taxon>
        <taxon>Kaistella</taxon>
    </lineage>
</organism>
<reference evidence="2" key="1">
    <citation type="submission" date="2018-11" db="EMBL/GenBank/DDBJ databases">
        <title>Proposal to divide the Flavobacteriaceae and reorganize its genera based on Amino Acid Identity values calculated from whole genome sequences.</title>
        <authorList>
            <person name="Nicholson A.C."/>
            <person name="Gulvik C.A."/>
            <person name="Whitney A.M."/>
            <person name="Humrighouse B.W."/>
            <person name="Bell M."/>
            <person name="Holmes B."/>
            <person name="Steigerwalt A.G."/>
            <person name="Villarma A."/>
            <person name="Sheth M."/>
            <person name="Batra D."/>
            <person name="Pryor J."/>
            <person name="Bernardet J.-F."/>
            <person name="Hugo C."/>
            <person name="Kampfer P."/>
            <person name="Newman J.D."/>
            <person name="McQuiston J.R."/>
        </authorList>
    </citation>
    <scope>NUCLEOTIDE SEQUENCE [LARGE SCALE GENOMIC DNA]</scope>
    <source>
        <strain evidence="2">G0081</strain>
    </source>
</reference>
<keyword evidence="2" id="KW-1185">Reference proteome</keyword>
<dbReference type="EMBL" id="CP034159">
    <property type="protein sequence ID" value="AZI34327.1"/>
    <property type="molecule type" value="Genomic_DNA"/>
</dbReference>
<name>A0A3G8XRA5_9FLAO</name>
<evidence type="ECO:0000313" key="2">
    <source>
        <dbReference type="Proteomes" id="UP000270185"/>
    </source>
</evidence>
<sequence>MEIDFKIKDGFLIIENFFMIEKINLDSIENILIFHHDERYEYLITFYLLMPIKYIGKKTFWSKILFPIFLIFHKDKMKIEEKFHDGDLLTIFTLLQDNLKNVKIPNMEENSLFWKTTDSGYSIPLVKLVYSKNEQGLSEVLKKYNILKTQ</sequence>
<dbReference type="KEGG" id="ccas:EIB73_14580"/>
<gene>
    <name evidence="1" type="ORF">EIB73_14580</name>
</gene>